<name>A0A645D0T6_9ZZZZ</name>
<accession>A0A645D0T6</accession>
<gene>
    <name evidence="1" type="ORF">SDC9_129859</name>
</gene>
<proteinExistence type="predicted"/>
<reference evidence="1" key="1">
    <citation type="submission" date="2019-08" db="EMBL/GenBank/DDBJ databases">
        <authorList>
            <person name="Kucharzyk K."/>
            <person name="Murdoch R.W."/>
            <person name="Higgins S."/>
            <person name="Loffler F."/>
        </authorList>
    </citation>
    <scope>NUCLEOTIDE SEQUENCE</scope>
</reference>
<dbReference type="AlphaFoldDB" id="A0A645D0T6"/>
<sequence>MKDYALFKEEQLKILSKEFAEIRKGVTNEERQKKHREAISKPLNFSMEEYNYIIKEFGVDCKTEVKPCRR</sequence>
<comment type="caution">
    <text evidence="1">The sequence shown here is derived from an EMBL/GenBank/DDBJ whole genome shotgun (WGS) entry which is preliminary data.</text>
</comment>
<organism evidence="1">
    <name type="scientific">bioreactor metagenome</name>
    <dbReference type="NCBI Taxonomy" id="1076179"/>
    <lineage>
        <taxon>unclassified sequences</taxon>
        <taxon>metagenomes</taxon>
        <taxon>ecological metagenomes</taxon>
    </lineage>
</organism>
<evidence type="ECO:0000313" key="1">
    <source>
        <dbReference type="EMBL" id="MPM82797.1"/>
    </source>
</evidence>
<dbReference type="EMBL" id="VSSQ01031768">
    <property type="protein sequence ID" value="MPM82797.1"/>
    <property type="molecule type" value="Genomic_DNA"/>
</dbReference>
<protein>
    <submittedName>
        <fullName evidence="1">Uncharacterized protein</fullName>
    </submittedName>
</protein>